<dbReference type="AlphaFoldDB" id="A0A285IZL4"/>
<organism evidence="2 3">
    <name type="scientific">Paractinoplanes atraurantiacus</name>
    <dbReference type="NCBI Taxonomy" id="1036182"/>
    <lineage>
        <taxon>Bacteria</taxon>
        <taxon>Bacillati</taxon>
        <taxon>Actinomycetota</taxon>
        <taxon>Actinomycetes</taxon>
        <taxon>Micromonosporales</taxon>
        <taxon>Micromonosporaceae</taxon>
        <taxon>Paractinoplanes</taxon>
    </lineage>
</organism>
<protein>
    <submittedName>
        <fullName evidence="2">Uncharacterized protein</fullName>
    </submittedName>
</protein>
<sequence length="236" mass="25631">MRSSSPSGSIRRRRRATGAASGSTMSTPTCATPTRATSATSPPDGLPKPQPLHPRLQPSTGDRRLGPRPLQRKPHGPAVPVQRKPHGPAVSPPAKAPRTDRRGPARQPGGERAGEAARRARTLREDAPGPRRRPRVDPGRRATPHRPTPPGPKRPRPTCDARRAHAAWPEATQANMRRHTVPHCRPWNDPGRRTTPHRPAPPTLNRPRPTRNAAPSRAAGPEANQADVRRRAGLGR</sequence>
<dbReference type="EMBL" id="OBDY01000014">
    <property type="protein sequence ID" value="SNY53485.1"/>
    <property type="molecule type" value="Genomic_DNA"/>
</dbReference>
<feature type="region of interest" description="Disordered" evidence="1">
    <location>
        <begin position="1"/>
        <end position="236"/>
    </location>
</feature>
<evidence type="ECO:0000313" key="2">
    <source>
        <dbReference type="EMBL" id="SNY53485.1"/>
    </source>
</evidence>
<evidence type="ECO:0000256" key="1">
    <source>
        <dbReference type="SAM" id="MobiDB-lite"/>
    </source>
</evidence>
<feature type="compositionally biased region" description="Basic and acidic residues" evidence="1">
    <location>
        <begin position="112"/>
        <end position="140"/>
    </location>
</feature>
<dbReference type="Proteomes" id="UP000219612">
    <property type="component" value="Unassembled WGS sequence"/>
</dbReference>
<evidence type="ECO:0000313" key="3">
    <source>
        <dbReference type="Proteomes" id="UP000219612"/>
    </source>
</evidence>
<gene>
    <name evidence="2" type="ORF">SAMN05421748_11415</name>
</gene>
<feature type="compositionally biased region" description="Low complexity" evidence="1">
    <location>
        <begin position="17"/>
        <end position="43"/>
    </location>
</feature>
<accession>A0A285IZL4</accession>
<name>A0A285IZL4_9ACTN</name>
<reference evidence="2 3" key="1">
    <citation type="submission" date="2017-09" db="EMBL/GenBank/DDBJ databases">
        <authorList>
            <person name="Ehlers B."/>
            <person name="Leendertz F.H."/>
        </authorList>
    </citation>
    <scope>NUCLEOTIDE SEQUENCE [LARGE SCALE GENOMIC DNA]</scope>
    <source>
        <strain evidence="2 3">CGMCC 4.6857</strain>
    </source>
</reference>
<proteinExistence type="predicted"/>
<keyword evidence="3" id="KW-1185">Reference proteome</keyword>